<feature type="transmembrane region" description="Helical" evidence="3">
    <location>
        <begin position="80"/>
        <end position="102"/>
    </location>
</feature>
<keyword evidence="5" id="KW-1185">Reference proteome</keyword>
<feature type="compositionally biased region" description="Low complexity" evidence="2">
    <location>
        <begin position="116"/>
        <end position="131"/>
    </location>
</feature>
<dbReference type="EMBL" id="HG671097">
    <property type="protein sequence ID" value="CDI79876.1"/>
    <property type="molecule type" value="Genomic_DNA"/>
</dbReference>
<reference evidence="4" key="1">
    <citation type="submission" date="2013-10" db="EMBL/GenBank/DDBJ databases">
        <title>Genomic analysis of the causative agents of coccidiosis in chickens.</title>
        <authorList>
            <person name="Reid A.J."/>
            <person name="Blake D."/>
            <person name="Billington K."/>
            <person name="Browne H."/>
            <person name="Dunn M."/>
            <person name="Hung S."/>
            <person name="Kawahara F."/>
            <person name="Miranda-Saavedra D."/>
            <person name="Mourier T."/>
            <person name="Nagra H."/>
            <person name="Otto T.D."/>
            <person name="Rawlings N."/>
            <person name="Sanchez A."/>
            <person name="Sanders M."/>
            <person name="Subramaniam C."/>
            <person name="Tay Y."/>
            <person name="Dear P."/>
            <person name="Doerig C."/>
            <person name="Gruber A."/>
            <person name="Parkinson J."/>
            <person name="Shirley M."/>
            <person name="Wan K.L."/>
            <person name="Berriman M."/>
            <person name="Tomley F."/>
            <person name="Pain A."/>
        </authorList>
    </citation>
    <scope>NUCLEOTIDE SEQUENCE</scope>
    <source>
        <strain evidence="4">Houghton</strain>
    </source>
</reference>
<dbReference type="Proteomes" id="UP000018050">
    <property type="component" value="Unassembled WGS sequence"/>
</dbReference>
<accession>U6GHY6</accession>
<dbReference type="AlphaFoldDB" id="U6GHY6"/>
<evidence type="ECO:0000256" key="2">
    <source>
        <dbReference type="SAM" id="MobiDB-lite"/>
    </source>
</evidence>
<feature type="region of interest" description="Disordered" evidence="2">
    <location>
        <begin position="462"/>
        <end position="507"/>
    </location>
</feature>
<dbReference type="GeneID" id="25269327"/>
<feature type="compositionally biased region" description="Basic and acidic residues" evidence="2">
    <location>
        <begin position="471"/>
        <end position="485"/>
    </location>
</feature>
<keyword evidence="1" id="KW-0175">Coiled coil</keyword>
<feature type="region of interest" description="Disordered" evidence="2">
    <location>
        <begin position="530"/>
        <end position="552"/>
    </location>
</feature>
<feature type="compositionally biased region" description="Polar residues" evidence="2">
    <location>
        <begin position="531"/>
        <end position="547"/>
    </location>
</feature>
<evidence type="ECO:0000256" key="3">
    <source>
        <dbReference type="SAM" id="Phobius"/>
    </source>
</evidence>
<gene>
    <name evidence="4" type="ORF">EAH_00012570</name>
</gene>
<dbReference type="RefSeq" id="XP_013250075.1">
    <property type="nucleotide sequence ID" value="XM_013394621.1"/>
</dbReference>
<feature type="region of interest" description="Disordered" evidence="2">
    <location>
        <begin position="116"/>
        <end position="137"/>
    </location>
</feature>
<name>U6GHY6_EIMAC</name>
<sequence length="689" mass="75962">MPNRSVSYDDYSADVPGIIFTETQSNDRTAARGGSVDVTVSANFASSSLRTEEDFPAEPAQVTAESEPLHIKKGRRGIRLGSAAALSIAVPFFFLILGLLAVRSLRVPAGLKPQEESLGQEEQQSQLQQQGQKHESGGRELGEVLLQQVDELLQLQSVAANLAEAVETRESHRSLMKLWKSVEMARGMQQLLVRSPGPSECTALREVLNRGVDALSELYELSRQRGLQLVRETRAVQPTNDFSNQELKTMETYLGSNLVEALENHMASLRYSCFAFKQKLEQTEVSLEGLPDFLGLEDWRLLDAVAANLKFLRAAHQAAKVGLQSAEELRSDVVTVTLSHIVREQTRMHRDCRDLLDERRALYRAVKERQRALSDENTAAVQELETVEDLLSRAEQLLQLHRGEIEELQSEREIVPGEAARQQAERVGKELLAVLDAAFARLQCSREIRSDHNVESTYRVLASRASQEATESSRRVSDIETEVHSRVASHGSLSRMKHLEEQGETQERTLMNVSIMKLLTESFEHIVENAESASRQARNAADSTSEGSEAAMPPWALMASARRAAVTADTLVGNAELLWLHSKLLGSVECDLRVSSSLAHAGAAVVTEGTAPTGPTAEGRQPWVVELPSQQKAQVETLKGKVQTLKGVARSQWSARDLAFTAGNMKNAAVGISLIVQHQVLEQVTDLIP</sequence>
<keyword evidence="3" id="KW-0812">Transmembrane</keyword>
<evidence type="ECO:0000313" key="5">
    <source>
        <dbReference type="Proteomes" id="UP000018050"/>
    </source>
</evidence>
<evidence type="ECO:0000313" key="4">
    <source>
        <dbReference type="EMBL" id="CDI79876.1"/>
    </source>
</evidence>
<protein>
    <submittedName>
        <fullName evidence="4">Uncharacterized protein</fullName>
    </submittedName>
</protein>
<dbReference type="VEuPathDB" id="ToxoDB:EAH_00012570"/>
<feature type="coiled-coil region" evidence="1">
    <location>
        <begin position="377"/>
        <end position="411"/>
    </location>
</feature>
<dbReference type="OrthoDB" id="347769at2759"/>
<organism evidence="4 5">
    <name type="scientific">Eimeria acervulina</name>
    <name type="common">Coccidian parasite</name>
    <dbReference type="NCBI Taxonomy" id="5801"/>
    <lineage>
        <taxon>Eukaryota</taxon>
        <taxon>Sar</taxon>
        <taxon>Alveolata</taxon>
        <taxon>Apicomplexa</taxon>
        <taxon>Conoidasida</taxon>
        <taxon>Coccidia</taxon>
        <taxon>Eucoccidiorida</taxon>
        <taxon>Eimeriorina</taxon>
        <taxon>Eimeriidae</taxon>
        <taxon>Eimeria</taxon>
    </lineage>
</organism>
<dbReference type="OMA" id="QTEVHAR"/>
<feature type="compositionally biased region" description="Basic and acidic residues" evidence="2">
    <location>
        <begin position="497"/>
        <end position="507"/>
    </location>
</feature>
<evidence type="ECO:0000256" key="1">
    <source>
        <dbReference type="SAM" id="Coils"/>
    </source>
</evidence>
<keyword evidence="3" id="KW-0472">Membrane</keyword>
<proteinExistence type="predicted"/>
<keyword evidence="3" id="KW-1133">Transmembrane helix</keyword>
<reference evidence="4" key="2">
    <citation type="submission" date="2013-10" db="EMBL/GenBank/DDBJ databases">
        <authorList>
            <person name="Aslett M."/>
        </authorList>
    </citation>
    <scope>NUCLEOTIDE SEQUENCE</scope>
    <source>
        <strain evidence="4">Houghton</strain>
    </source>
</reference>